<dbReference type="AlphaFoldDB" id="A0A1C4X3T5"/>
<name>A0A1C4X3T5_9ACTN</name>
<evidence type="ECO:0000259" key="3">
    <source>
        <dbReference type="Pfam" id="PF01243"/>
    </source>
</evidence>
<dbReference type="GO" id="GO:0016627">
    <property type="term" value="F:oxidoreductase activity, acting on the CH-CH group of donors"/>
    <property type="evidence" value="ECO:0007669"/>
    <property type="project" value="TreeGrafter"/>
</dbReference>
<dbReference type="SUPFAM" id="SSF50475">
    <property type="entry name" value="FMN-binding split barrel"/>
    <property type="match status" value="1"/>
</dbReference>
<accession>A0A1C4X3T5</accession>
<dbReference type="InterPro" id="IPR011576">
    <property type="entry name" value="Pyridox_Oxase_N"/>
</dbReference>
<dbReference type="PANTHER" id="PTHR35176">
    <property type="entry name" value="HEME OXYGENASE HI_0854-RELATED"/>
    <property type="match status" value="1"/>
</dbReference>
<dbReference type="Pfam" id="PF01243">
    <property type="entry name" value="PNPOx_N"/>
    <property type="match status" value="1"/>
</dbReference>
<organism evidence="4 5">
    <name type="scientific">Micromonospora haikouensis</name>
    <dbReference type="NCBI Taxonomy" id="686309"/>
    <lineage>
        <taxon>Bacteria</taxon>
        <taxon>Bacillati</taxon>
        <taxon>Actinomycetota</taxon>
        <taxon>Actinomycetes</taxon>
        <taxon>Micromonosporales</taxon>
        <taxon>Micromonosporaceae</taxon>
        <taxon>Micromonospora</taxon>
    </lineage>
</organism>
<dbReference type="Gene3D" id="2.30.110.10">
    <property type="entry name" value="Electron Transport, Fmn-binding Protein, Chain A"/>
    <property type="match status" value="1"/>
</dbReference>
<evidence type="ECO:0000313" key="5">
    <source>
        <dbReference type="Proteomes" id="UP000199375"/>
    </source>
</evidence>
<evidence type="ECO:0000313" key="4">
    <source>
        <dbReference type="EMBL" id="SCF03115.1"/>
    </source>
</evidence>
<dbReference type="EMBL" id="FMCW01000021">
    <property type="protein sequence ID" value="SCF03115.1"/>
    <property type="molecule type" value="Genomic_DNA"/>
</dbReference>
<evidence type="ECO:0000256" key="1">
    <source>
        <dbReference type="ARBA" id="ARBA00023002"/>
    </source>
</evidence>
<dbReference type="GO" id="GO:0070967">
    <property type="term" value="F:coenzyme F420 binding"/>
    <property type="evidence" value="ECO:0007669"/>
    <property type="project" value="TreeGrafter"/>
</dbReference>
<proteinExistence type="predicted"/>
<dbReference type="PANTHER" id="PTHR35176:SF1">
    <property type="entry name" value="F420H(2)-DEPENDENT BILIVERDIN REDUCTASE"/>
    <property type="match status" value="1"/>
</dbReference>
<reference evidence="4 5" key="1">
    <citation type="submission" date="2016-06" db="EMBL/GenBank/DDBJ databases">
        <authorList>
            <person name="Kjaerup R.B."/>
            <person name="Dalgaard T.S."/>
            <person name="Juul-Madsen H.R."/>
        </authorList>
    </citation>
    <scope>NUCLEOTIDE SEQUENCE [LARGE SCALE GENOMIC DNA]</scope>
    <source>
        <strain evidence="4 5">DSM 45626</strain>
    </source>
</reference>
<sequence length="161" mass="16981">MIGAGPRTKRPHRGPRGAAGSDGGGTMPGDHRLGIHDERVLAFCRERHLATLTTLRADGTPHVVPVGMTLDPAAGLARVITSGTSAKARHVAAAGAAGTPVAVCHVDGRRWLTVEGRAVLRADPASVAEAERRYAERYRVPRPNPQRVVIEIAVTRVLGSL</sequence>
<keyword evidence="1" id="KW-0560">Oxidoreductase</keyword>
<dbReference type="InterPro" id="IPR012349">
    <property type="entry name" value="Split_barrel_FMN-bd"/>
</dbReference>
<dbReference type="GO" id="GO:0005829">
    <property type="term" value="C:cytosol"/>
    <property type="evidence" value="ECO:0007669"/>
    <property type="project" value="TreeGrafter"/>
</dbReference>
<protein>
    <submittedName>
        <fullName evidence="4">PPOX class probable F420-dependent enzyme</fullName>
    </submittedName>
</protein>
<dbReference type="NCBIfam" id="TIGR03618">
    <property type="entry name" value="Rv1155_F420"/>
    <property type="match status" value="1"/>
</dbReference>
<dbReference type="InterPro" id="IPR052019">
    <property type="entry name" value="F420H2_bilvrd_red/Heme_oxyg"/>
</dbReference>
<dbReference type="Proteomes" id="UP000199375">
    <property type="component" value="Unassembled WGS sequence"/>
</dbReference>
<feature type="region of interest" description="Disordered" evidence="2">
    <location>
        <begin position="1"/>
        <end position="32"/>
    </location>
</feature>
<evidence type="ECO:0000256" key="2">
    <source>
        <dbReference type="SAM" id="MobiDB-lite"/>
    </source>
</evidence>
<feature type="domain" description="Pyridoxamine 5'-phosphate oxidase N-terminal" evidence="3">
    <location>
        <begin position="37"/>
        <end position="157"/>
    </location>
</feature>
<gene>
    <name evidence="4" type="ORF">GA0070558_121112</name>
</gene>
<dbReference type="InterPro" id="IPR019920">
    <property type="entry name" value="F420-binding_dom_put"/>
</dbReference>